<dbReference type="InterPro" id="IPR057626">
    <property type="entry name" value="S-S_Temptin"/>
</dbReference>
<dbReference type="Proteomes" id="UP000828390">
    <property type="component" value="Unassembled WGS sequence"/>
</dbReference>
<keyword evidence="3" id="KW-1185">Reference proteome</keyword>
<comment type="caution">
    <text evidence="2">The sequence shown here is derived from an EMBL/GenBank/DDBJ whole genome shotgun (WGS) entry which is preliminary data.</text>
</comment>
<organism evidence="2 3">
    <name type="scientific">Dreissena polymorpha</name>
    <name type="common">Zebra mussel</name>
    <name type="synonym">Mytilus polymorpha</name>
    <dbReference type="NCBI Taxonomy" id="45954"/>
    <lineage>
        <taxon>Eukaryota</taxon>
        <taxon>Metazoa</taxon>
        <taxon>Spiralia</taxon>
        <taxon>Lophotrochozoa</taxon>
        <taxon>Mollusca</taxon>
        <taxon>Bivalvia</taxon>
        <taxon>Autobranchia</taxon>
        <taxon>Heteroconchia</taxon>
        <taxon>Euheterodonta</taxon>
        <taxon>Imparidentia</taxon>
        <taxon>Neoheterodontei</taxon>
        <taxon>Myida</taxon>
        <taxon>Dreissenoidea</taxon>
        <taxon>Dreissenidae</taxon>
        <taxon>Dreissena</taxon>
    </lineage>
</organism>
<evidence type="ECO:0000313" key="3">
    <source>
        <dbReference type="Proteomes" id="UP000828390"/>
    </source>
</evidence>
<evidence type="ECO:0000313" key="2">
    <source>
        <dbReference type="EMBL" id="KAH3701012.1"/>
    </source>
</evidence>
<gene>
    <name evidence="2" type="ORF">DPMN_075995</name>
</gene>
<accession>A0A9D4BQ18</accession>
<proteinExistence type="predicted"/>
<evidence type="ECO:0000259" key="1">
    <source>
        <dbReference type="Pfam" id="PF24784"/>
    </source>
</evidence>
<dbReference type="InterPro" id="IPR055313">
    <property type="entry name" value="Temptin-like"/>
</dbReference>
<dbReference type="EMBL" id="JAIWYP010000015">
    <property type="protein sequence ID" value="KAH3701012.1"/>
    <property type="molecule type" value="Genomic_DNA"/>
</dbReference>
<dbReference type="Pfam" id="PF24784">
    <property type="entry name" value="Temptin_C"/>
    <property type="match status" value="1"/>
</dbReference>
<dbReference type="PANTHER" id="PTHR34737">
    <property type="entry name" value="EF-HAND DOMAIN-CONTAINING PROTEIN"/>
    <property type="match status" value="1"/>
</dbReference>
<feature type="domain" description="Temptin Cys/Cys disulfide" evidence="1">
    <location>
        <begin position="3"/>
        <end position="54"/>
    </location>
</feature>
<reference evidence="2" key="2">
    <citation type="submission" date="2020-11" db="EMBL/GenBank/DDBJ databases">
        <authorList>
            <person name="McCartney M.A."/>
            <person name="Auch B."/>
            <person name="Kono T."/>
            <person name="Mallez S."/>
            <person name="Becker A."/>
            <person name="Gohl D.M."/>
            <person name="Silverstein K.A.T."/>
            <person name="Koren S."/>
            <person name="Bechman K.B."/>
            <person name="Herman A."/>
            <person name="Abrahante J.E."/>
            <person name="Garbe J."/>
        </authorList>
    </citation>
    <scope>NUCLEOTIDE SEQUENCE</scope>
    <source>
        <strain evidence="2">Duluth1</strain>
        <tissue evidence="2">Whole animal</tissue>
    </source>
</reference>
<dbReference type="PANTHER" id="PTHR34737:SF2">
    <property type="entry name" value="EF-HAND DOMAIN-CONTAINING PROTEIN"/>
    <property type="match status" value="1"/>
</dbReference>
<protein>
    <recommendedName>
        <fullName evidence="1">Temptin Cys/Cys disulfide domain-containing protein</fullName>
    </recommendedName>
</protein>
<sequence length="87" mass="9203">MLQAFAAAGHAWTRDLCMADSDADGKTNGAELGDPTCVWVKGGVPTGVASGHPGNHCIYLLSTFTHSSTLFIGVYPFYKVCIVDIIL</sequence>
<name>A0A9D4BQ18_DREPO</name>
<reference evidence="2" key="1">
    <citation type="journal article" date="2019" name="bioRxiv">
        <title>The Genome of the Zebra Mussel, Dreissena polymorpha: A Resource for Invasive Species Research.</title>
        <authorList>
            <person name="McCartney M.A."/>
            <person name="Auch B."/>
            <person name="Kono T."/>
            <person name="Mallez S."/>
            <person name="Zhang Y."/>
            <person name="Obille A."/>
            <person name="Becker A."/>
            <person name="Abrahante J.E."/>
            <person name="Garbe J."/>
            <person name="Badalamenti J.P."/>
            <person name="Herman A."/>
            <person name="Mangelson H."/>
            <person name="Liachko I."/>
            <person name="Sullivan S."/>
            <person name="Sone E.D."/>
            <person name="Koren S."/>
            <person name="Silverstein K.A.T."/>
            <person name="Beckman K.B."/>
            <person name="Gohl D.M."/>
        </authorList>
    </citation>
    <scope>NUCLEOTIDE SEQUENCE</scope>
    <source>
        <strain evidence="2">Duluth1</strain>
        <tissue evidence="2">Whole animal</tissue>
    </source>
</reference>
<dbReference type="AlphaFoldDB" id="A0A9D4BQ18"/>